<gene>
    <name evidence="1" type="ORF">BIV24_09215</name>
</gene>
<dbReference type="RefSeq" id="WP_071365715.1">
    <property type="nucleotide sequence ID" value="NZ_MLYP01000023.1"/>
</dbReference>
<dbReference type="AlphaFoldDB" id="A0A1S2PNR0"/>
<evidence type="ECO:0000313" key="1">
    <source>
        <dbReference type="EMBL" id="OIJ95447.1"/>
    </source>
</evidence>
<keyword evidence="2" id="KW-1185">Reference proteome</keyword>
<accession>A0A1S2PNR0</accession>
<sequence>MTDHAAPAQTAAVLETLLKVPAPVVPLLALPPLKDVTDGQSRGTDCVWCRDPLTLATAVDLGTQKSPQDGPSPTTGATWYPRTCQPCMADHAHRALFEHARICEQCVDETGECKVGRVLYRLIREGRR</sequence>
<dbReference type="STRING" id="1428652.BIV24_09215"/>
<protein>
    <submittedName>
        <fullName evidence="1">Uncharacterized protein</fullName>
    </submittedName>
</protein>
<comment type="caution">
    <text evidence="1">The sequence shown here is derived from an EMBL/GenBank/DDBJ whole genome shotgun (WGS) entry which is preliminary data.</text>
</comment>
<reference evidence="1 2" key="1">
    <citation type="submission" date="2016-10" db="EMBL/GenBank/DDBJ databases">
        <title>Genome sequence of Streptomyces sp. MUSC 93.</title>
        <authorList>
            <person name="Lee L.-H."/>
            <person name="Ser H.-L."/>
            <person name="Law J.W.-F."/>
        </authorList>
    </citation>
    <scope>NUCLEOTIDE SEQUENCE [LARGE SCALE GENOMIC DNA]</scope>
    <source>
        <strain evidence="1 2">MUSC 93</strain>
    </source>
</reference>
<name>A0A1S2PNR0_9ACTN</name>
<proteinExistence type="predicted"/>
<evidence type="ECO:0000313" key="2">
    <source>
        <dbReference type="Proteomes" id="UP000179935"/>
    </source>
</evidence>
<dbReference type="Proteomes" id="UP000179935">
    <property type="component" value="Unassembled WGS sequence"/>
</dbReference>
<organism evidence="1 2">
    <name type="scientific">Streptomyces colonosanans</name>
    <dbReference type="NCBI Taxonomy" id="1428652"/>
    <lineage>
        <taxon>Bacteria</taxon>
        <taxon>Bacillati</taxon>
        <taxon>Actinomycetota</taxon>
        <taxon>Actinomycetes</taxon>
        <taxon>Kitasatosporales</taxon>
        <taxon>Streptomycetaceae</taxon>
        <taxon>Streptomyces</taxon>
    </lineage>
</organism>
<dbReference type="EMBL" id="MLYP01000023">
    <property type="protein sequence ID" value="OIJ95447.1"/>
    <property type="molecule type" value="Genomic_DNA"/>
</dbReference>